<proteinExistence type="predicted"/>
<feature type="non-terminal residue" evidence="1">
    <location>
        <position position="1"/>
    </location>
</feature>
<evidence type="ECO:0000313" key="2">
    <source>
        <dbReference type="Proteomes" id="UP000074866"/>
    </source>
</evidence>
<evidence type="ECO:0000313" key="1">
    <source>
        <dbReference type="EMBL" id="KTS72312.1"/>
    </source>
</evidence>
<gene>
    <name evidence="1" type="ORF">NS115_24415</name>
</gene>
<dbReference type="EMBL" id="LDRX01000235">
    <property type="protein sequence ID" value="KTS72312.1"/>
    <property type="molecule type" value="Genomic_DNA"/>
</dbReference>
<protein>
    <submittedName>
        <fullName evidence="1">Uncharacterized protein</fullName>
    </submittedName>
</protein>
<sequence>NESGKENFMSNSTFALESLRNIQELIRFIDTKASALLVVYGLILTVFMDTAKKMSFLNITKLNFYNALVSVLVLIVGLTLSFLLIYQLYFIIMQVLKPRLSFNYKEEEHSIFYFEHVASMKKSDVVKGYLTANEATMVEEIVGQVYEVSKIMKIKTHRLKKAMEYLFVNLILLLVYIFLCSI</sequence>
<name>A0ACC4ZNI0_9BACL</name>
<dbReference type="Proteomes" id="UP000074866">
    <property type="component" value="Unassembled WGS sequence"/>
</dbReference>
<accession>A0ACC4ZNI0</accession>
<organism evidence="1 2">
    <name type="scientific">Paenibacillus jamilae</name>
    <dbReference type="NCBI Taxonomy" id="114136"/>
    <lineage>
        <taxon>Bacteria</taxon>
        <taxon>Bacillati</taxon>
        <taxon>Bacillota</taxon>
        <taxon>Bacilli</taxon>
        <taxon>Bacillales</taxon>
        <taxon>Paenibacillaceae</taxon>
        <taxon>Paenibacillus</taxon>
    </lineage>
</organism>
<keyword evidence="2" id="KW-1185">Reference proteome</keyword>
<reference evidence="1 2" key="1">
    <citation type="journal article" date="2016" name="Front. Microbiol.">
        <title>Genomic Resource of Rice Seed Associated Bacteria.</title>
        <authorList>
            <person name="Midha S."/>
            <person name="Bansal K."/>
            <person name="Sharma S."/>
            <person name="Kumar N."/>
            <person name="Patil P.P."/>
            <person name="Chaudhry V."/>
            <person name="Patil P.B."/>
        </authorList>
    </citation>
    <scope>NUCLEOTIDE SEQUENCE [LARGE SCALE GENOMIC DNA]</scope>
    <source>
        <strain evidence="1 2">NS115</strain>
    </source>
</reference>
<comment type="caution">
    <text evidence="1">The sequence shown here is derived from an EMBL/GenBank/DDBJ whole genome shotgun (WGS) entry which is preliminary data.</text>
</comment>